<keyword evidence="3" id="KW-1185">Reference proteome</keyword>
<evidence type="ECO:0000256" key="1">
    <source>
        <dbReference type="SAM" id="MobiDB-lite"/>
    </source>
</evidence>
<feature type="region of interest" description="Disordered" evidence="1">
    <location>
        <begin position="1"/>
        <end position="73"/>
    </location>
</feature>
<feature type="compositionally biased region" description="Low complexity" evidence="1">
    <location>
        <begin position="173"/>
        <end position="193"/>
    </location>
</feature>
<feature type="compositionally biased region" description="Basic residues" evidence="1">
    <location>
        <begin position="54"/>
        <end position="64"/>
    </location>
</feature>
<feature type="region of interest" description="Disordered" evidence="1">
    <location>
        <begin position="173"/>
        <end position="232"/>
    </location>
</feature>
<name>A0A7Z0WDQ0_9PSEU</name>
<reference evidence="2 3" key="1">
    <citation type="submission" date="2016-12" db="EMBL/GenBank/DDBJ databases">
        <title>The draft genome sequence of Actinophytocola xinjiangensis.</title>
        <authorList>
            <person name="Wang W."/>
            <person name="Yuan L."/>
        </authorList>
    </citation>
    <scope>NUCLEOTIDE SEQUENCE [LARGE SCALE GENOMIC DNA]</scope>
    <source>
        <strain evidence="2 3">CGMCC 4.4663</strain>
    </source>
</reference>
<dbReference type="RefSeq" id="WP_075138025.1">
    <property type="nucleotide sequence ID" value="NZ_MSIF01000035.1"/>
</dbReference>
<evidence type="ECO:0000313" key="2">
    <source>
        <dbReference type="EMBL" id="OLF04978.1"/>
    </source>
</evidence>
<dbReference type="AlphaFoldDB" id="A0A7Z0WDQ0"/>
<evidence type="ECO:0000313" key="3">
    <source>
        <dbReference type="Proteomes" id="UP000185696"/>
    </source>
</evidence>
<proteinExistence type="predicted"/>
<organism evidence="2 3">
    <name type="scientific">Actinophytocola xinjiangensis</name>
    <dbReference type="NCBI Taxonomy" id="485602"/>
    <lineage>
        <taxon>Bacteria</taxon>
        <taxon>Bacillati</taxon>
        <taxon>Actinomycetota</taxon>
        <taxon>Actinomycetes</taxon>
        <taxon>Pseudonocardiales</taxon>
        <taxon>Pseudonocardiaceae</taxon>
    </lineage>
</organism>
<dbReference type="EMBL" id="MSIF01000035">
    <property type="protein sequence ID" value="OLF04978.1"/>
    <property type="molecule type" value="Genomic_DNA"/>
</dbReference>
<accession>A0A7Z0WDQ0</accession>
<sequence>MLDDPLLGPWRDQLAGVDDPWPTGPAELADDPLDLPPPAPPSVVAALCADPAPRRTRRHRRARGSARNDDPAADTIPLALVPFPRDAEPVVGPLTTPPSGLRKFDLGTVPASVTPPRTWRTAAWFAVGTSVAVVCGLTLSAVWLVGPQWPGQTIDALPAYPTSPLEIERLPAEETSAAPAPSSSRSPVSSPRPEAGKAPAPRESTVRRTATAGDTTDTPTTTSTDAPEEAGEPAAVMAAAVPPRRTTVGPEPVTPTAPQIMGDRTEQYFALVTSDPEAAYALCTGSMAKGGPEAIEARYAGVDRIEVVDIVIDRGRAVTTSTLRLHHADGQVTTERHRLTFTWGGDPMISDEIVTD</sequence>
<comment type="caution">
    <text evidence="2">The sequence shown here is derived from an EMBL/GenBank/DDBJ whole genome shotgun (WGS) entry which is preliminary data.</text>
</comment>
<protein>
    <submittedName>
        <fullName evidence="2">Uncharacterized protein</fullName>
    </submittedName>
</protein>
<gene>
    <name evidence="2" type="ORF">BLA60_38475</name>
</gene>
<dbReference type="Proteomes" id="UP000185696">
    <property type="component" value="Unassembled WGS sequence"/>
</dbReference>
<feature type="compositionally biased region" description="Low complexity" evidence="1">
    <location>
        <begin position="209"/>
        <end position="225"/>
    </location>
</feature>
<dbReference type="OrthoDB" id="3677000at2"/>